<evidence type="ECO:0000256" key="2">
    <source>
        <dbReference type="ARBA" id="ARBA00012705"/>
    </source>
</evidence>
<dbReference type="Pfam" id="PF00108">
    <property type="entry name" value="Thiolase_N"/>
    <property type="match status" value="1"/>
</dbReference>
<evidence type="ECO:0000256" key="6">
    <source>
        <dbReference type="PIRSR" id="PIRSR000429-1"/>
    </source>
</evidence>
<evidence type="ECO:0000313" key="11">
    <source>
        <dbReference type="Proteomes" id="UP000199612"/>
    </source>
</evidence>
<dbReference type="PROSITE" id="PS00099">
    <property type="entry name" value="THIOLASE_3"/>
    <property type="match status" value="1"/>
</dbReference>
<dbReference type="EMBL" id="FOLT01000003">
    <property type="protein sequence ID" value="SFC16374.1"/>
    <property type="molecule type" value="Genomic_DNA"/>
</dbReference>
<dbReference type="NCBIfam" id="TIGR01930">
    <property type="entry name" value="AcCoA-C-Actrans"/>
    <property type="match status" value="1"/>
</dbReference>
<dbReference type="PIRSF" id="PIRSF000429">
    <property type="entry name" value="Ac-CoA_Ac_transf"/>
    <property type="match status" value="1"/>
</dbReference>
<dbReference type="InterPro" id="IPR020616">
    <property type="entry name" value="Thiolase_N"/>
</dbReference>
<name>A0A1I1GXH1_9LACT</name>
<evidence type="ECO:0000256" key="5">
    <source>
        <dbReference type="ARBA" id="ARBA00030755"/>
    </source>
</evidence>
<dbReference type="Gene3D" id="3.40.47.10">
    <property type="match status" value="2"/>
</dbReference>
<evidence type="ECO:0000259" key="8">
    <source>
        <dbReference type="Pfam" id="PF00108"/>
    </source>
</evidence>
<feature type="domain" description="Thiolase N-terminal" evidence="8">
    <location>
        <begin position="4"/>
        <end position="262"/>
    </location>
</feature>
<evidence type="ECO:0000259" key="9">
    <source>
        <dbReference type="Pfam" id="PF02803"/>
    </source>
</evidence>
<dbReference type="PROSITE" id="PS00737">
    <property type="entry name" value="THIOLASE_2"/>
    <property type="match status" value="1"/>
</dbReference>
<keyword evidence="11" id="KW-1185">Reference proteome</keyword>
<keyword evidence="4 7" id="KW-0012">Acyltransferase</keyword>
<dbReference type="GO" id="GO:0003985">
    <property type="term" value="F:acetyl-CoA C-acetyltransferase activity"/>
    <property type="evidence" value="ECO:0007669"/>
    <property type="project" value="UniProtKB-EC"/>
</dbReference>
<dbReference type="SUPFAM" id="SSF53901">
    <property type="entry name" value="Thiolase-like"/>
    <property type="match status" value="2"/>
</dbReference>
<feature type="domain" description="Thiolase C-terminal" evidence="9">
    <location>
        <begin position="270"/>
        <end position="399"/>
    </location>
</feature>
<evidence type="ECO:0000256" key="1">
    <source>
        <dbReference type="ARBA" id="ARBA00010982"/>
    </source>
</evidence>
<dbReference type="CDD" id="cd00751">
    <property type="entry name" value="thiolase"/>
    <property type="match status" value="1"/>
</dbReference>
<dbReference type="InterPro" id="IPR016039">
    <property type="entry name" value="Thiolase-like"/>
</dbReference>
<keyword evidence="3 7" id="KW-0808">Transferase</keyword>
<dbReference type="PANTHER" id="PTHR18919">
    <property type="entry name" value="ACETYL-COA C-ACYLTRANSFERASE"/>
    <property type="match status" value="1"/>
</dbReference>
<dbReference type="AlphaFoldDB" id="A0A1I1GXH1"/>
<dbReference type="FunFam" id="3.40.47.10:FF:000010">
    <property type="entry name" value="Acetyl-CoA acetyltransferase (Thiolase)"/>
    <property type="match status" value="1"/>
</dbReference>
<dbReference type="InterPro" id="IPR020613">
    <property type="entry name" value="Thiolase_CS"/>
</dbReference>
<dbReference type="InterPro" id="IPR020615">
    <property type="entry name" value="Thiolase_acyl_enz_int_AS"/>
</dbReference>
<reference evidence="11" key="1">
    <citation type="submission" date="2016-10" db="EMBL/GenBank/DDBJ databases">
        <authorList>
            <person name="Varghese N."/>
            <person name="Submissions S."/>
        </authorList>
    </citation>
    <scope>NUCLEOTIDE SEQUENCE [LARGE SCALE GENOMIC DNA]</scope>
    <source>
        <strain evidence="11">DSM 23664</strain>
    </source>
</reference>
<dbReference type="InterPro" id="IPR020610">
    <property type="entry name" value="Thiolase_AS"/>
</dbReference>
<dbReference type="Pfam" id="PF02803">
    <property type="entry name" value="Thiolase_C"/>
    <property type="match status" value="1"/>
</dbReference>
<dbReference type="InterPro" id="IPR020617">
    <property type="entry name" value="Thiolase_C"/>
</dbReference>
<sequence>MNRVYIAGAKRTPIGSFLGALKGVSASDLGSYAIKGVLEQSGIRHEDIDEVVLGNVLPAGQGQGVARQASIKAGIQVEVPAYSLNMVCGSGLKTVINAYLGVKSGEYQAIIAGGTESMSQAPYLIPGSTRSGHKMAGYKVGDHMLDDALTDAFEGYHMGVTAENIVERYGISREEQDTFAITSQQRAIEAVDNGSFKDEIVPVETKVRRETVVVDTDEYPNRKTSEEKLNGLRPAFKKDGSVTAGNASGINDGASATLVVGEEYLKANDLKPLVEIVAVGQGGVDPSVMGLGPTPAIRQAMKKADISFEDIDVFELNEAFASQSLGVIQEITEEFGVSKDYMLERTNLNGGAIALGHPVGASGNRILVTLIHVMKQRGLKYGLASLCIGGGMGVAVLVKNTDSE</sequence>
<protein>
    <recommendedName>
        <fullName evidence="2">acetyl-CoA C-acetyltransferase</fullName>
        <ecNumber evidence="2">2.3.1.9</ecNumber>
    </recommendedName>
    <alternativeName>
        <fullName evidence="5">Acetoacetyl-CoA thiolase</fullName>
    </alternativeName>
</protein>
<dbReference type="PROSITE" id="PS00098">
    <property type="entry name" value="THIOLASE_1"/>
    <property type="match status" value="1"/>
</dbReference>
<proteinExistence type="inferred from homology"/>
<dbReference type="InterPro" id="IPR002155">
    <property type="entry name" value="Thiolase"/>
</dbReference>
<dbReference type="OrthoDB" id="9764892at2"/>
<evidence type="ECO:0000256" key="3">
    <source>
        <dbReference type="ARBA" id="ARBA00022679"/>
    </source>
</evidence>
<dbReference type="Proteomes" id="UP000199612">
    <property type="component" value="Unassembled WGS sequence"/>
</dbReference>
<feature type="active site" description="Proton acceptor" evidence="6">
    <location>
        <position position="387"/>
    </location>
</feature>
<feature type="active site" description="Proton acceptor" evidence="6">
    <location>
        <position position="357"/>
    </location>
</feature>
<dbReference type="RefSeq" id="WP_091529147.1">
    <property type="nucleotide sequence ID" value="NZ_FOLT01000003.1"/>
</dbReference>
<feature type="active site" description="Acyl-thioester intermediate" evidence="6">
    <location>
        <position position="88"/>
    </location>
</feature>
<dbReference type="STRING" id="753702.SAMN04488102_103270"/>
<dbReference type="PANTHER" id="PTHR18919:SF107">
    <property type="entry name" value="ACETYL-COA ACETYLTRANSFERASE, CYTOSOLIC"/>
    <property type="match status" value="1"/>
</dbReference>
<gene>
    <name evidence="10" type="ORF">SAMN04488102_103270</name>
</gene>
<organism evidence="10 11">
    <name type="scientific">Alkalibacterium subtropicum</name>
    <dbReference type="NCBI Taxonomy" id="753702"/>
    <lineage>
        <taxon>Bacteria</taxon>
        <taxon>Bacillati</taxon>
        <taxon>Bacillota</taxon>
        <taxon>Bacilli</taxon>
        <taxon>Lactobacillales</taxon>
        <taxon>Carnobacteriaceae</taxon>
        <taxon>Alkalibacterium</taxon>
    </lineage>
</organism>
<dbReference type="EC" id="2.3.1.9" evidence="2"/>
<accession>A0A1I1GXH1</accession>
<evidence type="ECO:0000256" key="4">
    <source>
        <dbReference type="ARBA" id="ARBA00023315"/>
    </source>
</evidence>
<evidence type="ECO:0000256" key="7">
    <source>
        <dbReference type="RuleBase" id="RU003557"/>
    </source>
</evidence>
<evidence type="ECO:0000313" key="10">
    <source>
        <dbReference type="EMBL" id="SFC16374.1"/>
    </source>
</evidence>
<comment type="similarity">
    <text evidence="1 7">Belongs to the thiolase-like superfamily. Thiolase family.</text>
</comment>